<dbReference type="RefSeq" id="XP_067816940.1">
    <property type="nucleotide sequence ID" value="XM_067966623.1"/>
</dbReference>
<organism evidence="2 3">
    <name type="scientific">Bremia lactucae</name>
    <name type="common">Lettuce downy mildew</name>
    <dbReference type="NCBI Taxonomy" id="4779"/>
    <lineage>
        <taxon>Eukaryota</taxon>
        <taxon>Sar</taxon>
        <taxon>Stramenopiles</taxon>
        <taxon>Oomycota</taxon>
        <taxon>Peronosporomycetes</taxon>
        <taxon>Peronosporales</taxon>
        <taxon>Peronosporaceae</taxon>
        <taxon>Bremia</taxon>
    </lineage>
</organism>
<keyword evidence="1" id="KW-0472">Membrane</keyword>
<accession>A0A976ID83</accession>
<keyword evidence="3" id="KW-1185">Reference proteome</keyword>
<comment type="caution">
    <text evidence="2">The sequence shown here is derived from an EMBL/GenBank/DDBJ whole genome shotgun (WGS) entry which is preliminary data.</text>
</comment>
<dbReference type="PANTHER" id="PTHR31142">
    <property type="entry name" value="TOBAMOVIRUS MULTIPLICATION PROTEIN 1-LIKE ISOFORM X1"/>
    <property type="match status" value="1"/>
</dbReference>
<evidence type="ECO:0000313" key="3">
    <source>
        <dbReference type="Proteomes" id="UP000294530"/>
    </source>
</evidence>
<evidence type="ECO:0000256" key="1">
    <source>
        <dbReference type="SAM" id="Phobius"/>
    </source>
</evidence>
<dbReference type="KEGG" id="blac:94352294"/>
<feature type="transmembrane region" description="Helical" evidence="1">
    <location>
        <begin position="64"/>
        <end position="85"/>
    </location>
</feature>
<reference evidence="2 3" key="1">
    <citation type="journal article" date="2021" name="Genome Biol.">
        <title>AFLAP: assembly-free linkage analysis pipeline using k-mers from genome sequencing data.</title>
        <authorList>
            <person name="Fletcher K."/>
            <person name="Zhang L."/>
            <person name="Gil J."/>
            <person name="Han R."/>
            <person name="Cavanaugh K."/>
            <person name="Michelmore R."/>
        </authorList>
    </citation>
    <scope>NUCLEOTIDE SEQUENCE [LARGE SCALE GENOMIC DNA]</scope>
    <source>
        <strain evidence="2 3">SF5</strain>
    </source>
</reference>
<gene>
    <name evidence="2" type="ORF">CCR75_008571</name>
</gene>
<dbReference type="InterPro" id="IPR040226">
    <property type="entry name" value="THH1/TOM1/TOM3"/>
</dbReference>
<feature type="transmembrane region" description="Helical" evidence="1">
    <location>
        <begin position="105"/>
        <end position="132"/>
    </location>
</feature>
<dbReference type="GeneID" id="94352294"/>
<dbReference type="PANTHER" id="PTHR31142:SF3">
    <property type="entry name" value="THH1_TOM1_TOM3 DOMAIN-CONTAINING PROTEIN"/>
    <property type="match status" value="1"/>
</dbReference>
<keyword evidence="1" id="KW-1133">Transmembrane helix</keyword>
<protein>
    <submittedName>
        <fullName evidence="2">Uncharacterized protein</fullName>
    </submittedName>
</protein>
<dbReference type="Proteomes" id="UP000294530">
    <property type="component" value="Unassembled WGS sequence"/>
</dbReference>
<feature type="transmembrane region" description="Helical" evidence="1">
    <location>
        <begin position="230"/>
        <end position="252"/>
    </location>
</feature>
<feature type="transmembrane region" description="Helical" evidence="1">
    <location>
        <begin position="199"/>
        <end position="218"/>
    </location>
</feature>
<feature type="transmembrane region" description="Helical" evidence="1">
    <location>
        <begin position="277"/>
        <end position="297"/>
    </location>
</feature>
<name>A0A976ID83_BRELC</name>
<evidence type="ECO:0000313" key="2">
    <source>
        <dbReference type="EMBL" id="TDH67441.1"/>
    </source>
</evidence>
<proteinExistence type="predicted"/>
<feature type="transmembrane region" description="Helical" evidence="1">
    <location>
        <begin position="22"/>
        <end position="43"/>
    </location>
</feature>
<dbReference type="OrthoDB" id="162491at2759"/>
<dbReference type="EMBL" id="SHOA02000006">
    <property type="protein sequence ID" value="TDH67441.1"/>
    <property type="molecule type" value="Genomic_DNA"/>
</dbReference>
<keyword evidence="1" id="KW-0812">Transmembrane</keyword>
<sequence>MSAASCAGFYESSLPSASSASFKYLICASIYACGVLFLVPGIIAGRRIARNWSQDHTAVRLYGLLVLGSTLRAVAFVLVALWMLSRFCSHDFGRLDRKVAYLHLSYAQLVFIWQVLGTSASLVLGGVFLLVFNTWATMVDEVQINAHAMSSKIHRVGDRATESLLQSLHTPNAGEMREAGVISAIPDSSLKFSPPPRALFTRLVVTVYLLRMGTILFAKQKPGSKMRQSLLLVAIILLVCCWAACVILLPAYGKQMCVLLDKVAEDVTSRKRNIRRIAVISAVFCFMHLMSSFLLAASQTAKFSGEASSSIRKKSSQLSDFPLFLQNIVEAYPGFFFPSGTEMDMTANTNDRLLSWILLLESLKFPTEWAMLMALLCVLPARSALPAFRGYQPIPDRSKWPL</sequence>
<dbReference type="AlphaFoldDB" id="A0A976ID83"/>